<evidence type="ECO:0000256" key="1">
    <source>
        <dbReference type="SAM" id="MobiDB-lite"/>
    </source>
</evidence>
<organism evidence="2">
    <name type="scientific">Pseudictyota dubia</name>
    <dbReference type="NCBI Taxonomy" id="2749911"/>
    <lineage>
        <taxon>Eukaryota</taxon>
        <taxon>Sar</taxon>
        <taxon>Stramenopiles</taxon>
        <taxon>Ochrophyta</taxon>
        <taxon>Bacillariophyta</taxon>
        <taxon>Mediophyceae</taxon>
        <taxon>Biddulphiophycidae</taxon>
        <taxon>Eupodiscales</taxon>
        <taxon>Odontellaceae</taxon>
        <taxon>Pseudictyota</taxon>
    </lineage>
</organism>
<reference evidence="2" key="1">
    <citation type="submission" date="2021-01" db="EMBL/GenBank/DDBJ databases">
        <authorList>
            <person name="Corre E."/>
            <person name="Pelletier E."/>
            <person name="Niang G."/>
            <person name="Scheremetjew M."/>
            <person name="Finn R."/>
            <person name="Kale V."/>
            <person name="Holt S."/>
            <person name="Cochrane G."/>
            <person name="Meng A."/>
            <person name="Brown T."/>
            <person name="Cohen L."/>
        </authorList>
    </citation>
    <scope>NUCLEOTIDE SEQUENCE</scope>
    <source>
        <strain evidence="2">CCMP147</strain>
    </source>
</reference>
<sequence>MVLLRALGEGALHRILAAATGGREGGTALSPVLLDPWGENLGCAAPPLAHRAGPVGYMRLGGLRPRLFRQPHSQACHNAGGQQSRQLSPSPAVQQGPTENTASCPATSKSPTDGIKAN</sequence>
<dbReference type="AlphaFoldDB" id="A0A7R9VCD3"/>
<feature type="compositionally biased region" description="Polar residues" evidence="1">
    <location>
        <begin position="71"/>
        <end position="111"/>
    </location>
</feature>
<gene>
    <name evidence="2" type="ORF">TDUB1175_LOCUS525</name>
</gene>
<protein>
    <submittedName>
        <fullName evidence="2">Uncharacterized protein</fullName>
    </submittedName>
</protein>
<name>A0A7R9VCD3_9STRA</name>
<dbReference type="EMBL" id="HBED01001061">
    <property type="protein sequence ID" value="CAD8291440.1"/>
    <property type="molecule type" value="Transcribed_RNA"/>
</dbReference>
<accession>A0A7R9VCD3</accession>
<evidence type="ECO:0000313" key="2">
    <source>
        <dbReference type="EMBL" id="CAD8291440.1"/>
    </source>
</evidence>
<proteinExistence type="predicted"/>
<feature type="region of interest" description="Disordered" evidence="1">
    <location>
        <begin position="68"/>
        <end position="118"/>
    </location>
</feature>